<dbReference type="PANTHER" id="PTHR30487:SF0">
    <property type="entry name" value="PREPILIN LEADER PEPTIDASE_N-METHYLTRANSFERASE-RELATED"/>
    <property type="match status" value="1"/>
</dbReference>
<sequence length="182" mass="19265">MGAEQLAFLLGCLFPSLGIFYADARYRLVPDRLILSILLAGLVGSVYTHRLPDALLGTALGFGIFILPCLFNLAGGGDLKCAAALGAWLGPYGLTCALFIAVLLGTAWGVILKLRRGVLAGWAKTLLIGLYLRVICGVKGAVPVPKIPEHPDVPTPPDTVPFGACMVVAVWVLWGLNLLKGW</sequence>
<feature type="transmembrane region" description="Helical" evidence="2">
    <location>
        <begin position="55"/>
        <end position="75"/>
    </location>
</feature>
<accession>A0ABU0B459</accession>
<keyword evidence="2" id="KW-0472">Membrane</keyword>
<dbReference type="RefSeq" id="WP_307403345.1">
    <property type="nucleotide sequence ID" value="NZ_JAUSUX010000028.1"/>
</dbReference>
<feature type="transmembrane region" description="Helical" evidence="2">
    <location>
        <begin position="32"/>
        <end position="48"/>
    </location>
</feature>
<feature type="domain" description="Prepilin type IV endopeptidase peptidase" evidence="3">
    <location>
        <begin position="19"/>
        <end position="110"/>
    </location>
</feature>
<dbReference type="InterPro" id="IPR050882">
    <property type="entry name" value="Prepilin_peptidase/N-MTase"/>
</dbReference>
<dbReference type="Gene3D" id="1.20.120.1220">
    <property type="match status" value="1"/>
</dbReference>
<comment type="similarity">
    <text evidence="1">Belongs to the peptidase A24 family.</text>
</comment>
<comment type="caution">
    <text evidence="4">The sequence shown here is derived from an EMBL/GenBank/DDBJ whole genome shotgun (WGS) entry which is preliminary data.</text>
</comment>
<dbReference type="PANTHER" id="PTHR30487">
    <property type="entry name" value="TYPE 4 PREPILIN-LIKE PROTEINS LEADER PEPTIDE-PROCESSING ENZYME"/>
    <property type="match status" value="1"/>
</dbReference>
<dbReference type="GO" id="GO:0032259">
    <property type="term" value="P:methylation"/>
    <property type="evidence" value="ECO:0007669"/>
    <property type="project" value="UniProtKB-KW"/>
</dbReference>
<dbReference type="Proteomes" id="UP001225644">
    <property type="component" value="Unassembled WGS sequence"/>
</dbReference>
<evidence type="ECO:0000313" key="5">
    <source>
        <dbReference type="Proteomes" id="UP001225644"/>
    </source>
</evidence>
<evidence type="ECO:0000313" key="4">
    <source>
        <dbReference type="EMBL" id="MDQ0287502.1"/>
    </source>
</evidence>
<reference evidence="4 5" key="1">
    <citation type="submission" date="2023-07" db="EMBL/GenBank/DDBJ databases">
        <title>Genomic Encyclopedia of Type Strains, Phase IV (KMG-IV): sequencing the most valuable type-strain genomes for metagenomic binning, comparative biology and taxonomic classification.</title>
        <authorList>
            <person name="Goeker M."/>
        </authorList>
    </citation>
    <scope>NUCLEOTIDE SEQUENCE [LARGE SCALE GENOMIC DNA]</scope>
    <source>
        <strain evidence="4 5">DSM 12396</strain>
    </source>
</reference>
<dbReference type="Pfam" id="PF01478">
    <property type="entry name" value="Peptidase_A24"/>
    <property type="match status" value="1"/>
</dbReference>
<keyword evidence="5" id="KW-1185">Reference proteome</keyword>
<keyword evidence="2" id="KW-0812">Transmembrane</keyword>
<dbReference type="EC" id="2.1.1.-" evidence="4"/>
<evidence type="ECO:0000259" key="3">
    <source>
        <dbReference type="Pfam" id="PF01478"/>
    </source>
</evidence>
<keyword evidence="2" id="KW-1133">Transmembrane helix</keyword>
<gene>
    <name evidence="4" type="ORF">J2Z49_002630</name>
</gene>
<feature type="transmembrane region" description="Helical" evidence="2">
    <location>
        <begin position="160"/>
        <end position="179"/>
    </location>
</feature>
<dbReference type="GO" id="GO:0004190">
    <property type="term" value="F:aspartic-type endopeptidase activity"/>
    <property type="evidence" value="ECO:0007669"/>
    <property type="project" value="UniProtKB-EC"/>
</dbReference>
<dbReference type="EC" id="3.4.23.43" evidence="4"/>
<feature type="transmembrane region" description="Helical" evidence="2">
    <location>
        <begin position="87"/>
        <end position="111"/>
    </location>
</feature>
<dbReference type="InterPro" id="IPR000045">
    <property type="entry name" value="Prepilin_IV_endopep_pep"/>
</dbReference>
<evidence type="ECO:0000256" key="1">
    <source>
        <dbReference type="ARBA" id="ARBA00005801"/>
    </source>
</evidence>
<dbReference type="EMBL" id="JAUSUX010000028">
    <property type="protein sequence ID" value="MDQ0287502.1"/>
    <property type="molecule type" value="Genomic_DNA"/>
</dbReference>
<name>A0ABU0B459_9FIRM</name>
<keyword evidence="4" id="KW-0808">Transferase</keyword>
<keyword evidence="4" id="KW-0489">Methyltransferase</keyword>
<keyword evidence="4" id="KW-0378">Hydrolase</keyword>
<evidence type="ECO:0000256" key="2">
    <source>
        <dbReference type="SAM" id="Phobius"/>
    </source>
</evidence>
<feature type="transmembrane region" description="Helical" evidence="2">
    <location>
        <begin position="118"/>
        <end position="140"/>
    </location>
</feature>
<organism evidence="4 5">
    <name type="scientific">Desulfofundulus luciae</name>
    <dbReference type="NCBI Taxonomy" id="74702"/>
    <lineage>
        <taxon>Bacteria</taxon>
        <taxon>Bacillati</taxon>
        <taxon>Bacillota</taxon>
        <taxon>Clostridia</taxon>
        <taxon>Eubacteriales</taxon>
        <taxon>Peptococcaceae</taxon>
        <taxon>Desulfofundulus</taxon>
    </lineage>
</organism>
<proteinExistence type="inferred from homology"/>
<dbReference type="GO" id="GO:0008168">
    <property type="term" value="F:methyltransferase activity"/>
    <property type="evidence" value="ECO:0007669"/>
    <property type="project" value="UniProtKB-KW"/>
</dbReference>
<protein>
    <submittedName>
        <fullName evidence="4">Leader peptidase (Prepilin peptidase)/N-methyltransferase</fullName>
        <ecNumber evidence="4">2.1.1.-</ecNumber>
        <ecNumber evidence="4">3.4.23.43</ecNumber>
    </submittedName>
</protein>